<dbReference type="InterPro" id="IPR036388">
    <property type="entry name" value="WH-like_DNA-bd_sf"/>
</dbReference>
<accession>A0A6N8LWS3</accession>
<dbReference type="AlphaFoldDB" id="A0A6N8LWS3"/>
<dbReference type="GO" id="GO:0006352">
    <property type="term" value="P:DNA-templated transcription initiation"/>
    <property type="evidence" value="ECO:0007669"/>
    <property type="project" value="InterPro"/>
</dbReference>
<dbReference type="SUPFAM" id="SSF88946">
    <property type="entry name" value="Sigma2 domain of RNA polymerase sigma factors"/>
    <property type="match status" value="1"/>
</dbReference>
<dbReference type="PANTHER" id="PTHR43133:SF63">
    <property type="entry name" value="RNA POLYMERASE SIGMA FACTOR FECI-RELATED"/>
    <property type="match status" value="1"/>
</dbReference>
<comment type="similarity">
    <text evidence="1">Belongs to the sigma-70 factor family. ECF subfamily.</text>
</comment>
<protein>
    <submittedName>
        <fullName evidence="6">Sigma-70 family RNA polymerase sigma factor</fullName>
    </submittedName>
</protein>
<dbReference type="Gene3D" id="1.10.1740.10">
    <property type="match status" value="1"/>
</dbReference>
<dbReference type="InterPro" id="IPR014284">
    <property type="entry name" value="RNA_pol_sigma-70_dom"/>
</dbReference>
<dbReference type="NCBIfam" id="TIGR02937">
    <property type="entry name" value="sigma70-ECF"/>
    <property type="match status" value="1"/>
</dbReference>
<evidence type="ECO:0000256" key="3">
    <source>
        <dbReference type="ARBA" id="ARBA00023082"/>
    </source>
</evidence>
<keyword evidence="2" id="KW-0805">Transcription regulation</keyword>
<sequence>MPTRSCAAPALEAAFLSHRAELISFFHRRGHQLDAEDLLHEVWLRLPADGAHIKAPLAYMYSIANSLIIKRYHESIQGRRRDRAWGEATGPATPDCSDQPDADRVLQGKEEASRVLAALAKEGERVFRAFHRHRVDGLTQREIAEELGVSLRTVESDLARARLVVAALRKSADDLLLSI</sequence>
<dbReference type="InterPro" id="IPR039425">
    <property type="entry name" value="RNA_pol_sigma-70-like"/>
</dbReference>
<dbReference type="EMBL" id="WSUT01000005">
    <property type="protein sequence ID" value="MWC44729.1"/>
    <property type="molecule type" value="Genomic_DNA"/>
</dbReference>
<organism evidence="6 7">
    <name type="scientific">Sphingomonas carotinifaciens</name>
    <dbReference type="NCBI Taxonomy" id="1166323"/>
    <lineage>
        <taxon>Bacteria</taxon>
        <taxon>Pseudomonadati</taxon>
        <taxon>Pseudomonadota</taxon>
        <taxon>Alphaproteobacteria</taxon>
        <taxon>Sphingomonadales</taxon>
        <taxon>Sphingomonadaceae</taxon>
        <taxon>Sphingomonas</taxon>
    </lineage>
</organism>
<evidence type="ECO:0000256" key="4">
    <source>
        <dbReference type="ARBA" id="ARBA00023163"/>
    </source>
</evidence>
<reference evidence="6 7" key="1">
    <citation type="submission" date="2019-12" db="EMBL/GenBank/DDBJ databases">
        <authorList>
            <person name="Zheng J."/>
        </authorList>
    </citation>
    <scope>NUCLEOTIDE SEQUENCE [LARGE SCALE GENOMIC DNA]</scope>
    <source>
        <strain evidence="6 7">DSM 27347</strain>
    </source>
</reference>
<dbReference type="GO" id="GO:0003677">
    <property type="term" value="F:DNA binding"/>
    <property type="evidence" value="ECO:0007669"/>
    <property type="project" value="InterPro"/>
</dbReference>
<dbReference type="SUPFAM" id="SSF88659">
    <property type="entry name" value="Sigma3 and sigma4 domains of RNA polymerase sigma factors"/>
    <property type="match status" value="1"/>
</dbReference>
<dbReference type="Pfam" id="PF08281">
    <property type="entry name" value="Sigma70_r4_2"/>
    <property type="match status" value="1"/>
</dbReference>
<evidence type="ECO:0000256" key="1">
    <source>
        <dbReference type="ARBA" id="ARBA00010641"/>
    </source>
</evidence>
<keyword evidence="3" id="KW-0731">Sigma factor</keyword>
<dbReference type="Proteomes" id="UP000436801">
    <property type="component" value="Unassembled WGS sequence"/>
</dbReference>
<feature type="domain" description="RNA polymerase sigma factor 70 region 4 type 2" evidence="5">
    <location>
        <begin position="124"/>
        <end position="162"/>
    </location>
</feature>
<gene>
    <name evidence="6" type="ORF">GQR91_13895</name>
</gene>
<evidence type="ECO:0000256" key="2">
    <source>
        <dbReference type="ARBA" id="ARBA00023015"/>
    </source>
</evidence>
<dbReference type="OrthoDB" id="7447094at2"/>
<dbReference type="PANTHER" id="PTHR43133">
    <property type="entry name" value="RNA POLYMERASE ECF-TYPE SIGMA FACTO"/>
    <property type="match status" value="1"/>
</dbReference>
<keyword evidence="4" id="KW-0804">Transcription</keyword>
<dbReference type="InterPro" id="IPR013249">
    <property type="entry name" value="RNA_pol_sigma70_r4_t2"/>
</dbReference>
<dbReference type="InterPro" id="IPR013325">
    <property type="entry name" value="RNA_pol_sigma_r2"/>
</dbReference>
<dbReference type="Gene3D" id="1.10.10.10">
    <property type="entry name" value="Winged helix-like DNA-binding domain superfamily/Winged helix DNA-binding domain"/>
    <property type="match status" value="1"/>
</dbReference>
<name>A0A6N8LWS3_9SPHN</name>
<proteinExistence type="inferred from homology"/>
<comment type="caution">
    <text evidence="6">The sequence shown here is derived from an EMBL/GenBank/DDBJ whole genome shotgun (WGS) entry which is preliminary data.</text>
</comment>
<evidence type="ECO:0000313" key="7">
    <source>
        <dbReference type="Proteomes" id="UP000436801"/>
    </source>
</evidence>
<dbReference type="GO" id="GO:0016987">
    <property type="term" value="F:sigma factor activity"/>
    <property type="evidence" value="ECO:0007669"/>
    <property type="project" value="UniProtKB-KW"/>
</dbReference>
<evidence type="ECO:0000313" key="6">
    <source>
        <dbReference type="EMBL" id="MWC44729.1"/>
    </source>
</evidence>
<evidence type="ECO:0000259" key="5">
    <source>
        <dbReference type="Pfam" id="PF08281"/>
    </source>
</evidence>
<dbReference type="InterPro" id="IPR013324">
    <property type="entry name" value="RNA_pol_sigma_r3/r4-like"/>
</dbReference>